<dbReference type="Pfam" id="PF03713">
    <property type="entry name" value="DUF305"/>
    <property type="match status" value="1"/>
</dbReference>
<feature type="chain" id="PRO_5041946235" evidence="1">
    <location>
        <begin position="35"/>
        <end position="199"/>
    </location>
</feature>
<dbReference type="EMBL" id="JAVDYB010000001">
    <property type="protein sequence ID" value="MDR7273804.1"/>
    <property type="molecule type" value="Genomic_DNA"/>
</dbReference>
<evidence type="ECO:0000256" key="1">
    <source>
        <dbReference type="SAM" id="SignalP"/>
    </source>
</evidence>
<dbReference type="PROSITE" id="PS51257">
    <property type="entry name" value="PROKAR_LIPOPROTEIN"/>
    <property type="match status" value="1"/>
</dbReference>
<proteinExistence type="predicted"/>
<dbReference type="InterPro" id="IPR005183">
    <property type="entry name" value="DUF305_CopM-like"/>
</dbReference>
<feature type="signal peptide" evidence="1">
    <location>
        <begin position="1"/>
        <end position="34"/>
    </location>
</feature>
<dbReference type="RefSeq" id="WP_310362701.1">
    <property type="nucleotide sequence ID" value="NZ_JAVDYB010000001.1"/>
</dbReference>
<name>A0AAE3YK08_9ACTN</name>
<keyword evidence="1" id="KW-0732">Signal</keyword>
<dbReference type="Proteomes" id="UP001183643">
    <property type="component" value="Unassembled WGS sequence"/>
</dbReference>
<reference evidence="3" key="1">
    <citation type="submission" date="2023-07" db="EMBL/GenBank/DDBJ databases">
        <title>Sequencing the genomes of 1000 actinobacteria strains.</title>
        <authorList>
            <person name="Klenk H.-P."/>
        </authorList>
    </citation>
    <scope>NUCLEOTIDE SEQUENCE</scope>
    <source>
        <strain evidence="3">DSM 44707</strain>
    </source>
</reference>
<sequence>MRALSERRGFVRYKAWWAALVVPVLALSSGCADPAPEAAAPPSAPSVATSSTFNGTDVAWIQLMIPMTEQLVPLLEIAAERASSAPLRDLSARLRDTHRAEAVELRALLARTGLPDTNPHEGHNMPGMVTPDEVTTLAQAQGAAFDEGVTTSLRDYLAQVAMISGSESEVGTDPQTTALAARIAASREQDLAALEKAAT</sequence>
<organism evidence="3 4">
    <name type="scientific">Catenuloplanes atrovinosus</name>
    <dbReference type="NCBI Taxonomy" id="137266"/>
    <lineage>
        <taxon>Bacteria</taxon>
        <taxon>Bacillati</taxon>
        <taxon>Actinomycetota</taxon>
        <taxon>Actinomycetes</taxon>
        <taxon>Micromonosporales</taxon>
        <taxon>Micromonosporaceae</taxon>
        <taxon>Catenuloplanes</taxon>
    </lineage>
</organism>
<accession>A0AAE3YK08</accession>
<evidence type="ECO:0000313" key="4">
    <source>
        <dbReference type="Proteomes" id="UP001183643"/>
    </source>
</evidence>
<feature type="domain" description="DUF305" evidence="2">
    <location>
        <begin position="57"/>
        <end position="196"/>
    </location>
</feature>
<dbReference type="Gene3D" id="1.20.1260.10">
    <property type="match status" value="1"/>
</dbReference>
<protein>
    <submittedName>
        <fullName evidence="3">Uncharacterized protein (DUF305 family)</fullName>
    </submittedName>
</protein>
<evidence type="ECO:0000259" key="2">
    <source>
        <dbReference type="Pfam" id="PF03713"/>
    </source>
</evidence>
<keyword evidence="4" id="KW-1185">Reference proteome</keyword>
<dbReference type="AlphaFoldDB" id="A0AAE3YK08"/>
<evidence type="ECO:0000313" key="3">
    <source>
        <dbReference type="EMBL" id="MDR7273804.1"/>
    </source>
</evidence>
<comment type="caution">
    <text evidence="3">The sequence shown here is derived from an EMBL/GenBank/DDBJ whole genome shotgun (WGS) entry which is preliminary data.</text>
</comment>
<gene>
    <name evidence="3" type="ORF">J2S41_000582</name>
</gene>
<dbReference type="InterPro" id="IPR012347">
    <property type="entry name" value="Ferritin-like"/>
</dbReference>